<dbReference type="InterPro" id="IPR001789">
    <property type="entry name" value="Sig_transdc_resp-reg_receiver"/>
</dbReference>
<dbReference type="PROSITE" id="PS50885">
    <property type="entry name" value="HAMP"/>
    <property type="match status" value="1"/>
</dbReference>
<evidence type="ECO:0000256" key="13">
    <source>
        <dbReference type="SAM" id="Coils"/>
    </source>
</evidence>
<comment type="catalytic activity">
    <reaction evidence="1">
        <text>ATP + protein L-histidine = ADP + protein N-phospho-L-histidine.</text>
        <dbReference type="EC" id="2.7.13.3"/>
    </reaction>
</comment>
<accession>A0ABM6L2B1</accession>
<evidence type="ECO:0000259" key="14">
    <source>
        <dbReference type="PROSITE" id="PS50109"/>
    </source>
</evidence>
<feature type="domain" description="OmpR/PhoB-type" evidence="17">
    <location>
        <begin position="125"/>
        <end position="231"/>
    </location>
</feature>
<feature type="DNA-binding region" description="OmpR/PhoB-type" evidence="12">
    <location>
        <begin position="125"/>
        <end position="231"/>
    </location>
</feature>
<dbReference type="Pfam" id="PF02518">
    <property type="entry name" value="HATPase_c"/>
    <property type="match status" value="1"/>
</dbReference>
<evidence type="ECO:0000256" key="6">
    <source>
        <dbReference type="ARBA" id="ARBA00022679"/>
    </source>
</evidence>
<dbReference type="SUPFAM" id="SSF158472">
    <property type="entry name" value="HAMP domain-like"/>
    <property type="match status" value="1"/>
</dbReference>
<keyword evidence="5 11" id="KW-0597">Phosphoprotein</keyword>
<dbReference type="Gene3D" id="3.40.50.2300">
    <property type="match status" value="1"/>
</dbReference>
<dbReference type="InterPro" id="IPR036388">
    <property type="entry name" value="WH-like_DNA-bd_sf"/>
</dbReference>
<dbReference type="SUPFAM" id="SSF47384">
    <property type="entry name" value="Homodimeric domain of signal transducing histidine kinase"/>
    <property type="match status" value="1"/>
</dbReference>
<proteinExistence type="predicted"/>
<dbReference type="InterPro" id="IPR005467">
    <property type="entry name" value="His_kinase_dom"/>
</dbReference>
<evidence type="ECO:0000256" key="11">
    <source>
        <dbReference type="PROSITE-ProRule" id="PRU00169"/>
    </source>
</evidence>
<evidence type="ECO:0000256" key="9">
    <source>
        <dbReference type="ARBA" id="ARBA00023125"/>
    </source>
</evidence>
<dbReference type="InterPro" id="IPR001867">
    <property type="entry name" value="OmpR/PhoB-type_DNA-bd"/>
</dbReference>
<comment type="subcellular location">
    <subcellularLocation>
        <location evidence="2">Membrane</location>
    </subcellularLocation>
</comment>
<keyword evidence="7" id="KW-0418">Kinase</keyword>
<evidence type="ECO:0000256" key="2">
    <source>
        <dbReference type="ARBA" id="ARBA00004370"/>
    </source>
</evidence>
<feature type="coiled-coil region" evidence="13">
    <location>
        <begin position="247"/>
        <end position="284"/>
    </location>
</feature>
<dbReference type="Proteomes" id="UP000196710">
    <property type="component" value="Chromosome"/>
</dbReference>
<dbReference type="CDD" id="cd06225">
    <property type="entry name" value="HAMP"/>
    <property type="match status" value="1"/>
</dbReference>
<sequence>MATILIVEDDRKTNEAICEYLKPAGHTLIPAYDGEEAFRLFGVNSIDLVVLDIMLPKISGLSVLQKIRSESAVPVLMLTAVGDEHTQVKSFDQQADDYMTKPFSMVLLGRRITALLRRSGQSPQLQKMSFGNVTVDFSGYTASDESGKIDIMPKEIDLLRLLVEHKGLVLTRSQILDDLWGVDCPITDRTVDTYIKNLLISLVCSLLFSKAVTDPIKKISTSTEKMMKLDRVASCPVCSKDEIGTLAQNVNALYSNLLSTIEHLEQEKENVQEMERAKVDFLRAASHELKTPVTALNATLENMILGVGKYQDYAIYLPECKEMVEQLSGMIQEILETSRLNLAGESPAKVDLSELLTELCEPYRLIAAAHQVTFTLDLPEQSPAKLPVGPFSKAVSNIVANAVAYTEAGKDVSVYMDGERLIIENECEPIPDCEIHRLFEPFYRPDFSRSREDGGNGLGLYIVDTLLKSMDIPYSFKPLEMPAGMRFTIYGLFTSRTKNEDILQASPPLC</sequence>
<dbReference type="SMART" id="SM00388">
    <property type="entry name" value="HisKA"/>
    <property type="match status" value="1"/>
</dbReference>
<dbReference type="Gene3D" id="1.10.10.10">
    <property type="entry name" value="Winged helix-like DNA-binding domain superfamily/Winged helix DNA-binding domain"/>
    <property type="match status" value="1"/>
</dbReference>
<evidence type="ECO:0000259" key="17">
    <source>
        <dbReference type="PROSITE" id="PS51755"/>
    </source>
</evidence>
<dbReference type="InterPro" id="IPR036890">
    <property type="entry name" value="HATPase_C_sf"/>
</dbReference>
<evidence type="ECO:0000256" key="7">
    <source>
        <dbReference type="ARBA" id="ARBA00022777"/>
    </source>
</evidence>
<dbReference type="Gene3D" id="6.10.340.10">
    <property type="match status" value="1"/>
</dbReference>
<dbReference type="InterPro" id="IPR011006">
    <property type="entry name" value="CheY-like_superfamily"/>
</dbReference>
<dbReference type="SMART" id="SM00448">
    <property type="entry name" value="REC"/>
    <property type="match status" value="1"/>
</dbReference>
<dbReference type="InterPro" id="IPR036097">
    <property type="entry name" value="HisK_dim/P_sf"/>
</dbReference>
<dbReference type="CDD" id="cd17574">
    <property type="entry name" value="REC_OmpR"/>
    <property type="match status" value="1"/>
</dbReference>
<evidence type="ECO:0000256" key="1">
    <source>
        <dbReference type="ARBA" id="ARBA00000085"/>
    </source>
</evidence>
<feature type="domain" description="Histidine kinase" evidence="14">
    <location>
        <begin position="284"/>
        <end position="495"/>
    </location>
</feature>
<dbReference type="RefSeq" id="WP_084384297.1">
    <property type="nucleotide sequence ID" value="NZ_CP021422.1"/>
</dbReference>
<dbReference type="InterPro" id="IPR003594">
    <property type="entry name" value="HATPase_dom"/>
</dbReference>
<keyword evidence="19" id="KW-1185">Reference proteome</keyword>
<dbReference type="Gene3D" id="3.30.565.10">
    <property type="entry name" value="Histidine kinase-like ATPase, C-terminal domain"/>
    <property type="match status" value="1"/>
</dbReference>
<dbReference type="EMBL" id="CP021422">
    <property type="protein sequence ID" value="ASB39416.1"/>
    <property type="molecule type" value="Genomic_DNA"/>
</dbReference>
<dbReference type="SUPFAM" id="SSF55874">
    <property type="entry name" value="ATPase domain of HSP90 chaperone/DNA topoisomerase II/histidine kinase"/>
    <property type="match status" value="1"/>
</dbReference>
<dbReference type="PROSITE" id="PS50110">
    <property type="entry name" value="RESPONSE_REGULATORY"/>
    <property type="match status" value="1"/>
</dbReference>
<keyword evidence="8" id="KW-0902">Two-component regulatory system</keyword>
<comment type="function">
    <text evidence="10">May play the central regulatory role in sporulation. It may be an element of the effector pathway responsible for the activation of sporulation genes in response to nutritional stress. Spo0A may act in concert with spo0H (a sigma factor) to control the expression of some genes that are critical to the sporulation process.</text>
</comment>
<gene>
    <name evidence="18" type="ORF">ADH66_01365</name>
</gene>
<feature type="modified residue" description="4-aspartylphosphate" evidence="11">
    <location>
        <position position="52"/>
    </location>
</feature>
<dbReference type="SUPFAM" id="SSF46894">
    <property type="entry name" value="C-terminal effector domain of the bipartite response regulators"/>
    <property type="match status" value="1"/>
</dbReference>
<dbReference type="PROSITE" id="PS50109">
    <property type="entry name" value="HIS_KIN"/>
    <property type="match status" value="1"/>
</dbReference>
<evidence type="ECO:0000313" key="18">
    <source>
        <dbReference type="EMBL" id="ASB39416.1"/>
    </source>
</evidence>
<dbReference type="InterPro" id="IPR003660">
    <property type="entry name" value="HAMP_dom"/>
</dbReference>
<evidence type="ECO:0000256" key="10">
    <source>
        <dbReference type="ARBA" id="ARBA00024867"/>
    </source>
</evidence>
<name>A0ABM6L2B1_9FIRM</name>
<dbReference type="InterPro" id="IPR003661">
    <property type="entry name" value="HisK_dim/P_dom"/>
</dbReference>
<evidence type="ECO:0000259" key="16">
    <source>
        <dbReference type="PROSITE" id="PS50885"/>
    </source>
</evidence>
<keyword evidence="13" id="KW-0175">Coiled coil</keyword>
<evidence type="ECO:0000256" key="4">
    <source>
        <dbReference type="ARBA" id="ARBA00018672"/>
    </source>
</evidence>
<dbReference type="Pfam" id="PF00486">
    <property type="entry name" value="Trans_reg_C"/>
    <property type="match status" value="1"/>
</dbReference>
<dbReference type="CDD" id="cd00082">
    <property type="entry name" value="HisKA"/>
    <property type="match status" value="1"/>
</dbReference>
<protein>
    <recommendedName>
        <fullName evidence="4">Stage 0 sporulation protein A homolog</fullName>
        <ecNumber evidence="3">2.7.13.3</ecNumber>
    </recommendedName>
</protein>
<dbReference type="Gene3D" id="1.10.287.130">
    <property type="match status" value="1"/>
</dbReference>
<evidence type="ECO:0000256" key="3">
    <source>
        <dbReference type="ARBA" id="ARBA00012438"/>
    </source>
</evidence>
<feature type="domain" description="HAMP" evidence="16">
    <location>
        <begin position="210"/>
        <end position="262"/>
    </location>
</feature>
<evidence type="ECO:0000259" key="15">
    <source>
        <dbReference type="PROSITE" id="PS50110"/>
    </source>
</evidence>
<keyword evidence="9 12" id="KW-0238">DNA-binding</keyword>
<dbReference type="EC" id="2.7.13.3" evidence="3"/>
<dbReference type="PROSITE" id="PS51755">
    <property type="entry name" value="OMPR_PHOB"/>
    <property type="match status" value="1"/>
</dbReference>
<evidence type="ECO:0000313" key="19">
    <source>
        <dbReference type="Proteomes" id="UP000196710"/>
    </source>
</evidence>
<dbReference type="PANTHER" id="PTHR43547">
    <property type="entry name" value="TWO-COMPONENT HISTIDINE KINASE"/>
    <property type="match status" value="1"/>
</dbReference>
<keyword evidence="6" id="KW-0808">Transferase</keyword>
<evidence type="ECO:0000256" key="12">
    <source>
        <dbReference type="PROSITE-ProRule" id="PRU01091"/>
    </source>
</evidence>
<dbReference type="Pfam" id="PF00072">
    <property type="entry name" value="Response_reg"/>
    <property type="match status" value="1"/>
</dbReference>
<dbReference type="SUPFAM" id="SSF52172">
    <property type="entry name" value="CheY-like"/>
    <property type="match status" value="1"/>
</dbReference>
<evidence type="ECO:0000256" key="5">
    <source>
        <dbReference type="ARBA" id="ARBA00022553"/>
    </source>
</evidence>
<feature type="domain" description="Response regulatory" evidence="15">
    <location>
        <begin position="3"/>
        <end position="116"/>
    </location>
</feature>
<dbReference type="InterPro" id="IPR016032">
    <property type="entry name" value="Sig_transdc_resp-reg_C-effctor"/>
</dbReference>
<evidence type="ECO:0000256" key="8">
    <source>
        <dbReference type="ARBA" id="ARBA00023012"/>
    </source>
</evidence>
<dbReference type="CDD" id="cd00383">
    <property type="entry name" value="trans_reg_C"/>
    <property type="match status" value="1"/>
</dbReference>
<reference evidence="19" key="1">
    <citation type="submission" date="2017-05" db="EMBL/GenBank/DDBJ databases">
        <title>Improved OligoMM genomes.</title>
        <authorList>
            <person name="Garzetti D."/>
        </authorList>
    </citation>
    <scope>NUCLEOTIDE SEQUENCE [LARGE SCALE GENOMIC DNA]</scope>
    <source>
        <strain evidence="19">KB18</strain>
    </source>
</reference>
<dbReference type="PANTHER" id="PTHR43547:SF2">
    <property type="entry name" value="HYBRID SIGNAL TRANSDUCTION HISTIDINE KINASE C"/>
    <property type="match status" value="1"/>
</dbReference>
<organism evidence="18 19">
    <name type="scientific">Acutalibacter muris</name>
    <dbReference type="NCBI Taxonomy" id="1796620"/>
    <lineage>
        <taxon>Bacteria</taxon>
        <taxon>Bacillati</taxon>
        <taxon>Bacillota</taxon>
        <taxon>Clostridia</taxon>
        <taxon>Eubacteriales</taxon>
        <taxon>Acutalibacteraceae</taxon>
        <taxon>Acutalibacter</taxon>
    </lineage>
</organism>
<dbReference type="Pfam" id="PF00512">
    <property type="entry name" value="HisKA"/>
    <property type="match status" value="1"/>
</dbReference>
<dbReference type="SMART" id="SM00387">
    <property type="entry name" value="HATPase_c"/>
    <property type="match status" value="1"/>
</dbReference>